<proteinExistence type="predicted"/>
<sequence length="118" mass="13076">MHGILLLRTILPERAAAASPHSRPAASPHAPCQATRPEAPQMIDWIPVVFIVFKVLVFGTCMFFAIKWHYDQSGRKMDRRALLLATCKLGAAFLLALAVVLWLTFALARHLGMDLSLP</sequence>
<dbReference type="KEGG" id="aav:Aave_0202"/>
<dbReference type="AlphaFoldDB" id="A1TIM6"/>
<dbReference type="Proteomes" id="UP000002596">
    <property type="component" value="Chromosome"/>
</dbReference>
<evidence type="ECO:0000313" key="1">
    <source>
        <dbReference type="EMBL" id="ABM30814.1"/>
    </source>
</evidence>
<evidence type="ECO:0000313" key="2">
    <source>
        <dbReference type="Proteomes" id="UP000002596"/>
    </source>
</evidence>
<dbReference type="EMBL" id="CP000512">
    <property type="protein sequence ID" value="ABM30814.1"/>
    <property type="molecule type" value="Genomic_DNA"/>
</dbReference>
<gene>
    <name evidence="1" type="ordered locus">Aave_0202</name>
</gene>
<protein>
    <submittedName>
        <fullName evidence="1">Uncharacterized protein</fullName>
    </submittedName>
</protein>
<name>A1TIM6_PARC0</name>
<reference evidence="1" key="1">
    <citation type="submission" date="2006-12" db="EMBL/GenBank/DDBJ databases">
        <title>Complete sequence of Acidovorax avenae subsp. citrulli AAC00-1.</title>
        <authorList>
            <consortium name="US DOE Joint Genome Institute"/>
            <person name="Copeland A."/>
            <person name="Lucas S."/>
            <person name="Lapidus A."/>
            <person name="Barry K."/>
            <person name="Detter J.C."/>
            <person name="Glavina del Rio T."/>
            <person name="Dalin E."/>
            <person name="Tice H."/>
            <person name="Pitluck S."/>
            <person name="Kiss H."/>
            <person name="Brettin T."/>
            <person name="Bruce D."/>
            <person name="Han C."/>
            <person name="Tapia R."/>
            <person name="Gilna P."/>
            <person name="Schmutz J."/>
            <person name="Larimer F."/>
            <person name="Land M."/>
            <person name="Hauser L."/>
            <person name="Kyrpides N."/>
            <person name="Kim E."/>
            <person name="Stahl D."/>
            <person name="Richardson P."/>
        </authorList>
    </citation>
    <scope>NUCLEOTIDE SEQUENCE</scope>
    <source>
        <strain evidence="1">AAC00-1</strain>
    </source>
</reference>
<accession>A1TIM6</accession>
<dbReference type="HOGENOM" id="CLU_2067974_0_0_4"/>
<organism evidence="1 2">
    <name type="scientific">Paracidovorax citrulli (strain AAC00-1)</name>
    <name type="common">Acidovorax citrulli</name>
    <dbReference type="NCBI Taxonomy" id="397945"/>
    <lineage>
        <taxon>Bacteria</taxon>
        <taxon>Pseudomonadati</taxon>
        <taxon>Pseudomonadota</taxon>
        <taxon>Betaproteobacteria</taxon>
        <taxon>Burkholderiales</taxon>
        <taxon>Comamonadaceae</taxon>
        <taxon>Paracidovorax</taxon>
    </lineage>
</organism>